<dbReference type="EC" id="1.1.1.262" evidence="4"/>
<keyword evidence="3" id="KW-0520">NAD</keyword>
<dbReference type="InterPro" id="IPR005255">
    <property type="entry name" value="PdxA_fam"/>
</dbReference>
<evidence type="ECO:0000256" key="1">
    <source>
        <dbReference type="ARBA" id="ARBA00022723"/>
    </source>
</evidence>
<dbReference type="Pfam" id="PF04166">
    <property type="entry name" value="PdxA"/>
    <property type="match status" value="1"/>
</dbReference>
<reference evidence="4" key="1">
    <citation type="journal article" date="2020" name="mSystems">
        <title>Genome- and Community-Level Interaction Insights into Carbon Utilization and Element Cycling Functions of Hydrothermarchaeota in Hydrothermal Sediment.</title>
        <authorList>
            <person name="Zhou Z."/>
            <person name="Liu Y."/>
            <person name="Xu W."/>
            <person name="Pan J."/>
            <person name="Luo Z.H."/>
            <person name="Li M."/>
        </authorList>
    </citation>
    <scope>NUCLEOTIDE SEQUENCE [LARGE SCALE GENOMIC DNA]</scope>
    <source>
        <strain evidence="4">SpSt-618</strain>
    </source>
</reference>
<dbReference type="SUPFAM" id="SSF53659">
    <property type="entry name" value="Isocitrate/Isopropylmalate dehydrogenase-like"/>
    <property type="match status" value="1"/>
</dbReference>
<accession>A0A7J3I5Z4</accession>
<evidence type="ECO:0000313" key="4">
    <source>
        <dbReference type="EMBL" id="HGN36139.1"/>
    </source>
</evidence>
<dbReference type="Gene3D" id="3.40.718.10">
    <property type="entry name" value="Isopropylmalate Dehydrogenase"/>
    <property type="match status" value="1"/>
</dbReference>
<dbReference type="PANTHER" id="PTHR30004:SF6">
    <property type="entry name" value="D-THREONATE 4-PHOSPHATE DEHYDROGENASE"/>
    <property type="match status" value="1"/>
</dbReference>
<proteinExistence type="predicted"/>
<sequence length="333" mass="37155">MGDPAGVGPEVALKALRRVDYGNARYIIIGDYKVLLRALDTIKCRDLRIVKINRLVEIAEQLREPYVIGVYDLDNVALDNLVYGRPSTMGGKASYEYIVEAVRMAMDGALDALVTMPISKESLNMAGYRYSGHTELLAFLTNTDAENVRMMLIAKHLRIVHVTTHVALRKVPDLISKERILKTIELACRYLKDYFNVAKPRIAVAGLNPHAGEGGLFGDEEIKYIVPAIKEARNMDIDVSGPYPPDTVFYRAYHNREFDAVIAMYHDQGHIALKMVGFMEGVNVTLGLPIIRTSPDHGTVWDKAGKGTADDTASYEAIRLALELAKNRAKEYR</sequence>
<keyword evidence="2 4" id="KW-0560">Oxidoreductase</keyword>
<dbReference type="AlphaFoldDB" id="A0A7J3I5Z4"/>
<protein>
    <submittedName>
        <fullName evidence="4">4-hydroxythreonine-4-phosphate dehydrogenase PdxA</fullName>
        <ecNumber evidence="4">1.1.1.262</ecNumber>
    </submittedName>
</protein>
<evidence type="ECO:0000256" key="3">
    <source>
        <dbReference type="ARBA" id="ARBA00023027"/>
    </source>
</evidence>
<evidence type="ECO:0000256" key="2">
    <source>
        <dbReference type="ARBA" id="ARBA00023002"/>
    </source>
</evidence>
<name>A0A7J3I5Z4_9CREN</name>
<dbReference type="PANTHER" id="PTHR30004">
    <property type="entry name" value="4-HYDROXYTHREONINE-4-PHOSPHATE DEHYDROGENASE"/>
    <property type="match status" value="1"/>
</dbReference>
<keyword evidence="1" id="KW-0479">Metal-binding</keyword>
<gene>
    <name evidence="4" type="primary">pdxA</name>
    <name evidence="4" type="ORF">ENT87_01100</name>
</gene>
<dbReference type="EMBL" id="DTAI01000039">
    <property type="protein sequence ID" value="HGN36139.1"/>
    <property type="molecule type" value="Genomic_DNA"/>
</dbReference>
<dbReference type="GO" id="GO:0050570">
    <property type="term" value="F:4-hydroxythreonine-4-phosphate dehydrogenase activity"/>
    <property type="evidence" value="ECO:0007669"/>
    <property type="project" value="UniProtKB-EC"/>
</dbReference>
<organism evidence="4">
    <name type="scientific">Ignisphaera aggregans</name>
    <dbReference type="NCBI Taxonomy" id="334771"/>
    <lineage>
        <taxon>Archaea</taxon>
        <taxon>Thermoproteota</taxon>
        <taxon>Thermoprotei</taxon>
        <taxon>Desulfurococcales</taxon>
        <taxon>Desulfurococcaceae</taxon>
        <taxon>Ignisphaera</taxon>
    </lineage>
</organism>
<comment type="caution">
    <text evidence="4">The sequence shown here is derived from an EMBL/GenBank/DDBJ whole genome shotgun (WGS) entry which is preliminary data.</text>
</comment>
<dbReference type="NCBIfam" id="TIGR00557">
    <property type="entry name" value="pdxA"/>
    <property type="match status" value="1"/>
</dbReference>
<dbReference type="GO" id="GO:0046872">
    <property type="term" value="F:metal ion binding"/>
    <property type="evidence" value="ECO:0007669"/>
    <property type="project" value="UniProtKB-KW"/>
</dbReference>
<dbReference type="GO" id="GO:0051287">
    <property type="term" value="F:NAD binding"/>
    <property type="evidence" value="ECO:0007669"/>
    <property type="project" value="InterPro"/>
</dbReference>